<dbReference type="AlphaFoldDB" id="A0A8J7NRV5"/>
<dbReference type="SMART" id="SM00041">
    <property type="entry name" value="CT"/>
    <property type="match status" value="1"/>
</dbReference>
<comment type="caution">
    <text evidence="6">Lacks conserved residue(s) required for the propagation of feature annotation.</text>
</comment>
<evidence type="ECO:0000256" key="4">
    <source>
        <dbReference type="ARBA" id="ARBA00022729"/>
    </source>
</evidence>
<evidence type="ECO:0000256" key="7">
    <source>
        <dbReference type="SAM" id="MobiDB-lite"/>
    </source>
</evidence>
<keyword evidence="3" id="KW-0964">Secreted</keyword>
<dbReference type="PANTHER" id="PTHR15273:SF8">
    <property type="entry name" value="CERBERUS"/>
    <property type="match status" value="1"/>
</dbReference>
<name>A0A8J7NRV5_ATRSP</name>
<comment type="subcellular location">
    <subcellularLocation>
        <location evidence="1">Secreted</location>
    </subcellularLocation>
</comment>
<reference evidence="9" key="1">
    <citation type="journal article" date="2021" name="Cell">
        <title>Tracing the genetic footprints of vertebrate landing in non-teleost ray-finned fishes.</title>
        <authorList>
            <person name="Bi X."/>
            <person name="Wang K."/>
            <person name="Yang L."/>
            <person name="Pan H."/>
            <person name="Jiang H."/>
            <person name="Wei Q."/>
            <person name="Fang M."/>
            <person name="Yu H."/>
            <person name="Zhu C."/>
            <person name="Cai Y."/>
            <person name="He Y."/>
            <person name="Gan X."/>
            <person name="Zeng H."/>
            <person name="Yu D."/>
            <person name="Zhu Y."/>
            <person name="Jiang H."/>
            <person name="Qiu Q."/>
            <person name="Yang H."/>
            <person name="Zhang Y.E."/>
            <person name="Wang W."/>
            <person name="Zhu M."/>
            <person name="He S."/>
            <person name="Zhang G."/>
        </authorList>
    </citation>
    <scope>NUCLEOTIDE SEQUENCE</scope>
    <source>
        <strain evidence="9">Allg_001</strain>
    </source>
</reference>
<feature type="non-terminal residue" evidence="9">
    <location>
        <position position="1"/>
    </location>
</feature>
<evidence type="ECO:0000313" key="10">
    <source>
        <dbReference type="Proteomes" id="UP000736164"/>
    </source>
</evidence>
<evidence type="ECO:0000313" key="9">
    <source>
        <dbReference type="EMBL" id="MBN3317020.1"/>
    </source>
</evidence>
<dbReference type="GO" id="GO:0032926">
    <property type="term" value="P:negative regulation of activin receptor signaling pathway"/>
    <property type="evidence" value="ECO:0007669"/>
    <property type="project" value="UniProtKB-ARBA"/>
</dbReference>
<evidence type="ECO:0000256" key="2">
    <source>
        <dbReference type="ARBA" id="ARBA00007872"/>
    </source>
</evidence>
<dbReference type="InterPro" id="IPR006207">
    <property type="entry name" value="Cys_knot_C"/>
</dbReference>
<comment type="similarity">
    <text evidence="2">Belongs to the DAN family.</text>
</comment>
<evidence type="ECO:0000256" key="1">
    <source>
        <dbReference type="ARBA" id="ARBA00004613"/>
    </source>
</evidence>
<feature type="non-terminal residue" evidence="9">
    <location>
        <position position="200"/>
    </location>
</feature>
<keyword evidence="10" id="KW-1185">Reference proteome</keyword>
<dbReference type="PROSITE" id="PS01225">
    <property type="entry name" value="CTCK_2"/>
    <property type="match status" value="1"/>
</dbReference>
<feature type="compositionally biased region" description="Basic and acidic residues" evidence="7">
    <location>
        <begin position="189"/>
        <end position="200"/>
    </location>
</feature>
<evidence type="ECO:0000256" key="6">
    <source>
        <dbReference type="PROSITE-ProRule" id="PRU00039"/>
    </source>
</evidence>
<dbReference type="GO" id="GO:0003002">
    <property type="term" value="P:regionalization"/>
    <property type="evidence" value="ECO:0007669"/>
    <property type="project" value="UniProtKB-ARBA"/>
</dbReference>
<feature type="domain" description="CTCK" evidence="8">
    <location>
        <begin position="87"/>
        <end position="172"/>
    </location>
</feature>
<evidence type="ECO:0000256" key="5">
    <source>
        <dbReference type="ARBA" id="ARBA00023157"/>
    </source>
</evidence>
<comment type="caution">
    <text evidence="9">The sequence shown here is derived from an EMBL/GenBank/DDBJ whole genome shotgun (WGS) entry which is preliminary data.</text>
</comment>
<keyword evidence="4" id="KW-0732">Signal</keyword>
<feature type="region of interest" description="Disordered" evidence="7">
    <location>
        <begin position="172"/>
        <end position="200"/>
    </location>
</feature>
<accession>A0A8J7NRV5</accession>
<organism evidence="9 10">
    <name type="scientific">Atractosteus spatula</name>
    <name type="common">Alligator gar</name>
    <name type="synonym">Lepisosteus spatula</name>
    <dbReference type="NCBI Taxonomy" id="7917"/>
    <lineage>
        <taxon>Eukaryota</taxon>
        <taxon>Metazoa</taxon>
        <taxon>Chordata</taxon>
        <taxon>Craniata</taxon>
        <taxon>Vertebrata</taxon>
        <taxon>Euteleostomi</taxon>
        <taxon>Actinopterygii</taxon>
        <taxon>Neopterygii</taxon>
        <taxon>Holostei</taxon>
        <taxon>Semionotiformes</taxon>
        <taxon>Lepisosteidae</taxon>
        <taxon>Atractosteus</taxon>
    </lineage>
</organism>
<dbReference type="Pfam" id="PF03045">
    <property type="entry name" value="DAN"/>
    <property type="match status" value="1"/>
</dbReference>
<dbReference type="InterPro" id="IPR004133">
    <property type="entry name" value="DAN_dom"/>
</dbReference>
<evidence type="ECO:0000256" key="3">
    <source>
        <dbReference type="ARBA" id="ARBA00022525"/>
    </source>
</evidence>
<dbReference type="GO" id="GO:0005576">
    <property type="term" value="C:extracellular region"/>
    <property type="evidence" value="ECO:0007669"/>
    <property type="project" value="UniProtKB-SubCell"/>
</dbReference>
<dbReference type="InterPro" id="IPR016860">
    <property type="entry name" value="Cerberus"/>
</dbReference>
<dbReference type="EMBL" id="JAAWVO010033693">
    <property type="protein sequence ID" value="MBN3317020.1"/>
    <property type="molecule type" value="Genomic_DNA"/>
</dbReference>
<dbReference type="GO" id="GO:0048513">
    <property type="term" value="P:animal organ development"/>
    <property type="evidence" value="ECO:0007669"/>
    <property type="project" value="UniProtKB-ARBA"/>
</dbReference>
<protein>
    <submittedName>
        <fullName evidence="9">CER1 protein</fullName>
    </submittedName>
</protein>
<dbReference type="Proteomes" id="UP000736164">
    <property type="component" value="Unassembled WGS sequence"/>
</dbReference>
<dbReference type="InterPro" id="IPR029034">
    <property type="entry name" value="Cystine-knot_cytokine"/>
</dbReference>
<keyword evidence="5" id="KW-1015">Disulfide bond</keyword>
<proteinExistence type="inferred from homology"/>
<sequence length="200" mass="22855">MPAAHSLDLRLEGIRSDDLGTKRISRLITNSLRGDVKPTPSDSFRDQASVTQFKNAKMFWNHFLFRKRSDTHTILPINNIEVLQQTCRALPFLQTVAHENCEKMVLRNNLCFGKCSSIHVPGNEDGHYAFCSYCFPVRFTRKTVQLNCKGSLQVTKVVMMVEDCQCEVQKGSHPHQPGPFLMDPSHLGNRAEESRHDTYY</sequence>
<dbReference type="PANTHER" id="PTHR15273">
    <property type="entry name" value="DAN DOMAIN FAMILY MEMBER 5"/>
    <property type="match status" value="1"/>
</dbReference>
<dbReference type="Gene3D" id="2.10.90.10">
    <property type="entry name" value="Cystine-knot cytokines"/>
    <property type="match status" value="1"/>
</dbReference>
<evidence type="ECO:0000259" key="8">
    <source>
        <dbReference type="PROSITE" id="PS01225"/>
    </source>
</evidence>
<gene>
    <name evidence="9" type="primary">Cer1_1</name>
    <name evidence="9" type="ORF">GTO95_0007446</name>
</gene>